<reference evidence="1" key="1">
    <citation type="submission" date="2020-07" db="EMBL/GenBank/DDBJ databases">
        <title>Multicomponent nature underlies the extraordinary mechanical properties of spider dragline silk.</title>
        <authorList>
            <person name="Kono N."/>
            <person name="Nakamura H."/>
            <person name="Mori M."/>
            <person name="Yoshida Y."/>
            <person name="Ohtoshi R."/>
            <person name="Malay A.D."/>
            <person name="Moran D.A.P."/>
            <person name="Tomita M."/>
            <person name="Numata K."/>
            <person name="Arakawa K."/>
        </authorList>
    </citation>
    <scope>NUCLEOTIDE SEQUENCE</scope>
</reference>
<protein>
    <submittedName>
        <fullName evidence="1">Uncharacterized protein</fullName>
    </submittedName>
</protein>
<keyword evidence="2" id="KW-1185">Reference proteome</keyword>
<gene>
    <name evidence="1" type="ORF">TNCT_404241</name>
</gene>
<evidence type="ECO:0000313" key="2">
    <source>
        <dbReference type="Proteomes" id="UP000887116"/>
    </source>
</evidence>
<dbReference type="Proteomes" id="UP000887116">
    <property type="component" value="Unassembled WGS sequence"/>
</dbReference>
<name>A0A8X6LUU9_TRICU</name>
<organism evidence="1 2">
    <name type="scientific">Trichonephila clavata</name>
    <name type="common">Joro spider</name>
    <name type="synonym">Nephila clavata</name>
    <dbReference type="NCBI Taxonomy" id="2740835"/>
    <lineage>
        <taxon>Eukaryota</taxon>
        <taxon>Metazoa</taxon>
        <taxon>Ecdysozoa</taxon>
        <taxon>Arthropoda</taxon>
        <taxon>Chelicerata</taxon>
        <taxon>Arachnida</taxon>
        <taxon>Araneae</taxon>
        <taxon>Araneomorphae</taxon>
        <taxon>Entelegynae</taxon>
        <taxon>Araneoidea</taxon>
        <taxon>Nephilidae</taxon>
        <taxon>Trichonephila</taxon>
    </lineage>
</organism>
<accession>A0A8X6LUU9</accession>
<comment type="caution">
    <text evidence="1">The sequence shown here is derived from an EMBL/GenBank/DDBJ whole genome shotgun (WGS) entry which is preliminary data.</text>
</comment>
<dbReference type="EMBL" id="BMAO01018087">
    <property type="protein sequence ID" value="GFR20814.1"/>
    <property type="molecule type" value="Genomic_DNA"/>
</dbReference>
<evidence type="ECO:0000313" key="1">
    <source>
        <dbReference type="EMBL" id="GFR20814.1"/>
    </source>
</evidence>
<proteinExistence type="predicted"/>
<sequence length="145" mass="17020">MQCLNPWTQWNVFQQCMSLTQIQSSTCPWTAGPSLSRKCIHHTTKQWFKTVHEYFRFDRTQASIRQAVLETSRDSILGNDTEKSIVLPPLPPPWISFPAVSTRHVSLNYKACLNLSMDLLRHFKTQWILYETRKLSRTLIRKVLI</sequence>
<dbReference type="AlphaFoldDB" id="A0A8X6LUU9"/>